<feature type="transmembrane region" description="Helical" evidence="1">
    <location>
        <begin position="31"/>
        <end position="49"/>
    </location>
</feature>
<comment type="caution">
    <text evidence="2">The sequence shown here is derived from an EMBL/GenBank/DDBJ whole genome shotgun (WGS) entry which is preliminary data.</text>
</comment>
<feature type="transmembrane region" description="Helical" evidence="1">
    <location>
        <begin position="162"/>
        <end position="180"/>
    </location>
</feature>
<feature type="transmembrane region" description="Helical" evidence="1">
    <location>
        <begin position="84"/>
        <end position="102"/>
    </location>
</feature>
<dbReference type="AlphaFoldDB" id="A0A6V6XZS3"/>
<reference evidence="2 3" key="1">
    <citation type="submission" date="2020-06" db="EMBL/GenBank/DDBJ databases">
        <authorList>
            <person name="Criscuolo A."/>
        </authorList>
    </citation>
    <scope>NUCLEOTIDE SEQUENCE [LARGE SCALE GENOMIC DNA]</scope>
    <source>
        <strain evidence="2">1804121828</strain>
    </source>
</reference>
<keyword evidence="1" id="KW-0812">Transmembrane</keyword>
<keyword evidence="3" id="KW-1185">Reference proteome</keyword>
<evidence type="ECO:0000313" key="3">
    <source>
        <dbReference type="Proteomes" id="UP000586454"/>
    </source>
</evidence>
<protein>
    <recommendedName>
        <fullName evidence="4">DUF5317 domain-containing protein</fullName>
    </recommendedName>
</protein>
<dbReference type="InterPro" id="IPR035168">
    <property type="entry name" value="DUF5317"/>
</dbReference>
<gene>
    <name evidence="2" type="ORF">PEPNEM18_00459</name>
</gene>
<dbReference type="RefSeq" id="WP_180498824.1">
    <property type="nucleotide sequence ID" value="NZ_CAIJCS010000014.1"/>
</dbReference>
<proteinExistence type="predicted"/>
<feature type="transmembrane region" description="Helical" evidence="1">
    <location>
        <begin position="55"/>
        <end position="77"/>
    </location>
</feature>
<name>A0A6V6XZS3_9FIRM</name>
<dbReference type="Pfam" id="PF17248">
    <property type="entry name" value="DUF5317"/>
    <property type="match status" value="1"/>
</dbReference>
<accession>A0A6V6XZS3</accession>
<dbReference type="EMBL" id="CAIJCS010000014">
    <property type="protein sequence ID" value="CAC9925011.1"/>
    <property type="molecule type" value="Genomic_DNA"/>
</dbReference>
<evidence type="ECO:0000256" key="1">
    <source>
        <dbReference type="SAM" id="Phobius"/>
    </source>
</evidence>
<evidence type="ECO:0000313" key="2">
    <source>
        <dbReference type="EMBL" id="CAC9925011.1"/>
    </source>
</evidence>
<keyword evidence="1" id="KW-1133">Transmembrane helix</keyword>
<sequence length="190" mass="20482">MTKEAIILGMMLGLIFSWKNKVFLSLPTFKNLIIAGIGALIFIISIKLAPNSPSILKIFSAIHGVSLGIIGFGFIVGKHLGYRLVGIGVLLNSLPVVLNGAMPVEPSRLIEIGDDRARSLIAGGKTLTHVLADEGTRVRFLCDRFIFSSPMTSARVMSLGDGFIAVGIFVFVASAVSYVFRRANLNEMDK</sequence>
<organism evidence="2 3">
    <name type="scientific">Aedoeadaptatus nemausensis</name>
    <dbReference type="NCBI Taxonomy" id="2582829"/>
    <lineage>
        <taxon>Bacteria</taxon>
        <taxon>Bacillati</taxon>
        <taxon>Bacillota</taxon>
        <taxon>Tissierellia</taxon>
        <taxon>Tissierellales</taxon>
        <taxon>Peptoniphilaceae</taxon>
        <taxon>Aedoeadaptatus</taxon>
    </lineage>
</organism>
<dbReference type="Proteomes" id="UP000586454">
    <property type="component" value="Unassembled WGS sequence"/>
</dbReference>
<keyword evidence="1" id="KW-0472">Membrane</keyword>
<evidence type="ECO:0008006" key="4">
    <source>
        <dbReference type="Google" id="ProtNLM"/>
    </source>
</evidence>